<name>A0A0D3JET5_EMIH1</name>
<evidence type="ECO:0000256" key="1">
    <source>
        <dbReference type="SAM" id="MobiDB-lite"/>
    </source>
</evidence>
<protein>
    <submittedName>
        <fullName evidence="2">Uncharacterized protein</fullName>
    </submittedName>
</protein>
<feature type="region of interest" description="Disordered" evidence="1">
    <location>
        <begin position="1"/>
        <end position="20"/>
    </location>
</feature>
<dbReference type="PaxDb" id="2903-EOD22020"/>
<reference evidence="2" key="2">
    <citation type="submission" date="2024-10" db="UniProtKB">
        <authorList>
            <consortium name="EnsemblProtists"/>
        </authorList>
    </citation>
    <scope>IDENTIFICATION</scope>
</reference>
<keyword evidence="3" id="KW-1185">Reference proteome</keyword>
<reference evidence="3" key="1">
    <citation type="journal article" date="2013" name="Nature">
        <title>Pan genome of the phytoplankton Emiliania underpins its global distribution.</title>
        <authorList>
            <person name="Read B.A."/>
            <person name="Kegel J."/>
            <person name="Klute M.J."/>
            <person name="Kuo A."/>
            <person name="Lefebvre S.C."/>
            <person name="Maumus F."/>
            <person name="Mayer C."/>
            <person name="Miller J."/>
            <person name="Monier A."/>
            <person name="Salamov A."/>
            <person name="Young J."/>
            <person name="Aguilar M."/>
            <person name="Claverie J.M."/>
            <person name="Frickenhaus S."/>
            <person name="Gonzalez K."/>
            <person name="Herman E.K."/>
            <person name="Lin Y.C."/>
            <person name="Napier J."/>
            <person name="Ogata H."/>
            <person name="Sarno A.F."/>
            <person name="Shmutz J."/>
            <person name="Schroeder D."/>
            <person name="de Vargas C."/>
            <person name="Verret F."/>
            <person name="von Dassow P."/>
            <person name="Valentin K."/>
            <person name="Van de Peer Y."/>
            <person name="Wheeler G."/>
            <person name="Dacks J.B."/>
            <person name="Delwiche C.F."/>
            <person name="Dyhrman S.T."/>
            <person name="Glockner G."/>
            <person name="John U."/>
            <person name="Richards T."/>
            <person name="Worden A.Z."/>
            <person name="Zhang X."/>
            <person name="Grigoriev I.V."/>
            <person name="Allen A.E."/>
            <person name="Bidle K."/>
            <person name="Borodovsky M."/>
            <person name="Bowler C."/>
            <person name="Brownlee C."/>
            <person name="Cock J.M."/>
            <person name="Elias M."/>
            <person name="Gladyshev V.N."/>
            <person name="Groth M."/>
            <person name="Guda C."/>
            <person name="Hadaegh A."/>
            <person name="Iglesias-Rodriguez M.D."/>
            <person name="Jenkins J."/>
            <person name="Jones B.M."/>
            <person name="Lawson T."/>
            <person name="Leese F."/>
            <person name="Lindquist E."/>
            <person name="Lobanov A."/>
            <person name="Lomsadze A."/>
            <person name="Malik S.B."/>
            <person name="Marsh M.E."/>
            <person name="Mackinder L."/>
            <person name="Mock T."/>
            <person name="Mueller-Roeber B."/>
            <person name="Pagarete A."/>
            <person name="Parker M."/>
            <person name="Probert I."/>
            <person name="Quesneville H."/>
            <person name="Raines C."/>
            <person name="Rensing S.A."/>
            <person name="Riano-Pachon D.M."/>
            <person name="Richier S."/>
            <person name="Rokitta S."/>
            <person name="Shiraiwa Y."/>
            <person name="Soanes D.M."/>
            <person name="van der Giezen M."/>
            <person name="Wahlund T.M."/>
            <person name="Williams B."/>
            <person name="Wilson W."/>
            <person name="Wolfe G."/>
            <person name="Wurch L.L."/>
        </authorList>
    </citation>
    <scope>NUCLEOTIDE SEQUENCE</scope>
</reference>
<evidence type="ECO:0000313" key="3">
    <source>
        <dbReference type="Proteomes" id="UP000013827"/>
    </source>
</evidence>
<dbReference type="AlphaFoldDB" id="A0A0D3JET5"/>
<organism evidence="2 3">
    <name type="scientific">Emiliania huxleyi (strain CCMP1516)</name>
    <dbReference type="NCBI Taxonomy" id="280463"/>
    <lineage>
        <taxon>Eukaryota</taxon>
        <taxon>Haptista</taxon>
        <taxon>Haptophyta</taxon>
        <taxon>Prymnesiophyceae</taxon>
        <taxon>Isochrysidales</taxon>
        <taxon>Noelaerhabdaceae</taxon>
        <taxon>Emiliania</taxon>
    </lineage>
</organism>
<dbReference type="EnsemblProtists" id="EOD22020">
    <property type="protein sequence ID" value="EOD22020"/>
    <property type="gene ID" value="EMIHUDRAFT_368497"/>
</dbReference>
<proteinExistence type="predicted"/>
<evidence type="ECO:0000313" key="2">
    <source>
        <dbReference type="EnsemblProtists" id="EOD22020"/>
    </source>
</evidence>
<accession>A0A0D3JET5</accession>
<dbReference type="GeneID" id="17267564"/>
<sequence>MSPVPQTLDGPAAGTRRQPRRRGGLIALVVCGHRSASLRASAIALGCEVGRRHGAPTCCPSAFGGPAAPREAPLWK</sequence>
<dbReference type="HOGENOM" id="CLU_2662046_0_0_1"/>
<dbReference type="RefSeq" id="XP_005774449.1">
    <property type="nucleotide sequence ID" value="XM_005774392.1"/>
</dbReference>
<dbReference type="KEGG" id="ehx:EMIHUDRAFT_368497"/>
<dbReference type="Proteomes" id="UP000013827">
    <property type="component" value="Unassembled WGS sequence"/>
</dbReference>